<dbReference type="Proteomes" id="UP001454036">
    <property type="component" value="Unassembled WGS sequence"/>
</dbReference>
<evidence type="ECO:0000256" key="5">
    <source>
        <dbReference type="PROSITE-ProRule" id="PRU10141"/>
    </source>
</evidence>
<dbReference type="PROSITE" id="PS50011">
    <property type="entry name" value="PROTEIN_KINASE_DOM"/>
    <property type="match status" value="1"/>
</dbReference>
<sequence length="208" mass="24224">MNPNRENVEKLNNIFSSNEDLEIKLLKSVEILRFQQIIYVDIKLDVSVASGGGLKATIKDDGLKVFVFKVSKGEEYESEDDATRETNEGISTFLRYSADYLEDKLIGEGAFGRAFRCTHKLDRGEYVIKKVPFNEHDREKKLKVVISLKMSQHKNVVRYYQCWTEERTLFIVMDYYPMTLKDKLVNKLEETEILHFFKQTEGGIEAYP</sequence>
<dbReference type="PANTHER" id="PTHR11042">
    <property type="entry name" value="EUKARYOTIC TRANSLATION INITIATION FACTOR 2-ALPHA KINASE EIF2-ALPHA KINASE -RELATED"/>
    <property type="match status" value="1"/>
</dbReference>
<evidence type="ECO:0000256" key="1">
    <source>
        <dbReference type="ARBA" id="ARBA00022679"/>
    </source>
</evidence>
<keyword evidence="4 5" id="KW-0067">ATP-binding</keyword>
<keyword evidence="2 5" id="KW-0547">Nucleotide-binding</keyword>
<dbReference type="GO" id="GO:0005634">
    <property type="term" value="C:nucleus"/>
    <property type="evidence" value="ECO:0007669"/>
    <property type="project" value="TreeGrafter"/>
</dbReference>
<reference evidence="7 8" key="1">
    <citation type="submission" date="2024-01" db="EMBL/GenBank/DDBJ databases">
        <title>The complete chloroplast genome sequence of Lithospermum erythrorhizon: insights into the phylogenetic relationship among Boraginaceae species and the maternal lineages of purple gromwells.</title>
        <authorList>
            <person name="Okada T."/>
            <person name="Watanabe K."/>
        </authorList>
    </citation>
    <scope>NUCLEOTIDE SEQUENCE [LARGE SCALE GENOMIC DNA]</scope>
</reference>
<gene>
    <name evidence="7" type="ORF">LIER_02325</name>
</gene>
<dbReference type="InterPro" id="IPR011009">
    <property type="entry name" value="Kinase-like_dom_sf"/>
</dbReference>
<evidence type="ECO:0000256" key="4">
    <source>
        <dbReference type="ARBA" id="ARBA00022840"/>
    </source>
</evidence>
<evidence type="ECO:0000259" key="6">
    <source>
        <dbReference type="PROSITE" id="PS50011"/>
    </source>
</evidence>
<dbReference type="InterPro" id="IPR000719">
    <property type="entry name" value="Prot_kinase_dom"/>
</dbReference>
<dbReference type="Pfam" id="PF00069">
    <property type="entry name" value="Pkinase"/>
    <property type="match status" value="1"/>
</dbReference>
<dbReference type="InterPro" id="IPR017441">
    <property type="entry name" value="Protein_kinase_ATP_BS"/>
</dbReference>
<comment type="caution">
    <text evidence="7">The sequence shown here is derived from an EMBL/GenBank/DDBJ whole genome shotgun (WGS) entry which is preliminary data.</text>
</comment>
<dbReference type="SUPFAM" id="SSF56112">
    <property type="entry name" value="Protein kinase-like (PK-like)"/>
    <property type="match status" value="1"/>
</dbReference>
<name>A0AAV3NPR6_LITER</name>
<dbReference type="PROSITE" id="PS00107">
    <property type="entry name" value="PROTEIN_KINASE_ATP"/>
    <property type="match status" value="1"/>
</dbReference>
<proteinExistence type="predicted"/>
<evidence type="ECO:0000313" key="7">
    <source>
        <dbReference type="EMBL" id="GAA0141106.1"/>
    </source>
</evidence>
<evidence type="ECO:0000256" key="3">
    <source>
        <dbReference type="ARBA" id="ARBA00022777"/>
    </source>
</evidence>
<feature type="domain" description="Protein kinase" evidence="6">
    <location>
        <begin position="100"/>
        <end position="208"/>
    </location>
</feature>
<keyword evidence="8" id="KW-1185">Reference proteome</keyword>
<dbReference type="GO" id="GO:0004672">
    <property type="term" value="F:protein kinase activity"/>
    <property type="evidence" value="ECO:0007669"/>
    <property type="project" value="InterPro"/>
</dbReference>
<keyword evidence="1" id="KW-0808">Transferase</keyword>
<accession>A0AAV3NPR6</accession>
<dbReference type="Gene3D" id="3.30.200.20">
    <property type="entry name" value="Phosphorylase Kinase, domain 1"/>
    <property type="match status" value="1"/>
</dbReference>
<dbReference type="GO" id="GO:0005737">
    <property type="term" value="C:cytoplasm"/>
    <property type="evidence" value="ECO:0007669"/>
    <property type="project" value="TreeGrafter"/>
</dbReference>
<feature type="binding site" evidence="5">
    <location>
        <position position="130"/>
    </location>
    <ligand>
        <name>ATP</name>
        <dbReference type="ChEBI" id="CHEBI:30616"/>
    </ligand>
</feature>
<keyword evidence="3" id="KW-0418">Kinase</keyword>
<dbReference type="GO" id="GO:0005524">
    <property type="term" value="F:ATP binding"/>
    <property type="evidence" value="ECO:0007669"/>
    <property type="project" value="UniProtKB-UniRule"/>
</dbReference>
<dbReference type="AlphaFoldDB" id="A0AAV3NPR6"/>
<organism evidence="7 8">
    <name type="scientific">Lithospermum erythrorhizon</name>
    <name type="common">Purple gromwell</name>
    <name type="synonym">Lithospermum officinale var. erythrorhizon</name>
    <dbReference type="NCBI Taxonomy" id="34254"/>
    <lineage>
        <taxon>Eukaryota</taxon>
        <taxon>Viridiplantae</taxon>
        <taxon>Streptophyta</taxon>
        <taxon>Embryophyta</taxon>
        <taxon>Tracheophyta</taxon>
        <taxon>Spermatophyta</taxon>
        <taxon>Magnoliopsida</taxon>
        <taxon>eudicotyledons</taxon>
        <taxon>Gunneridae</taxon>
        <taxon>Pentapetalae</taxon>
        <taxon>asterids</taxon>
        <taxon>lamiids</taxon>
        <taxon>Boraginales</taxon>
        <taxon>Boraginaceae</taxon>
        <taxon>Boraginoideae</taxon>
        <taxon>Lithospermeae</taxon>
        <taxon>Lithospermum</taxon>
    </lineage>
</organism>
<dbReference type="InterPro" id="IPR050339">
    <property type="entry name" value="CC_SR_Kinase"/>
</dbReference>
<protein>
    <recommendedName>
        <fullName evidence="6">Protein kinase domain-containing protein</fullName>
    </recommendedName>
</protein>
<dbReference type="EMBL" id="BAABME010000250">
    <property type="protein sequence ID" value="GAA0141106.1"/>
    <property type="molecule type" value="Genomic_DNA"/>
</dbReference>
<evidence type="ECO:0000313" key="8">
    <source>
        <dbReference type="Proteomes" id="UP001454036"/>
    </source>
</evidence>
<evidence type="ECO:0000256" key="2">
    <source>
        <dbReference type="ARBA" id="ARBA00022741"/>
    </source>
</evidence>